<evidence type="ECO:0000313" key="2">
    <source>
        <dbReference type="EMBL" id="QHU05304.1"/>
    </source>
</evidence>
<protein>
    <submittedName>
        <fullName evidence="2">Uncharacterized protein</fullName>
    </submittedName>
</protein>
<evidence type="ECO:0000256" key="1">
    <source>
        <dbReference type="SAM" id="MobiDB-lite"/>
    </source>
</evidence>
<sequence>MARHKKTRKTRRRMRGGVFPFTRWDGSPWSGPAPVQTLELPPAKMAQAAAPVVNSTVGSPSDQAAMVGTPPGSANILGPTASTAAAMGGRRRTRRRKSRRSRR</sequence>
<accession>A0A6C0JNP4</accession>
<reference evidence="2" key="1">
    <citation type="journal article" date="2020" name="Nature">
        <title>Giant virus diversity and host interactions through global metagenomics.</title>
        <authorList>
            <person name="Schulz F."/>
            <person name="Roux S."/>
            <person name="Paez-Espino D."/>
            <person name="Jungbluth S."/>
            <person name="Walsh D.A."/>
            <person name="Denef V.J."/>
            <person name="McMahon K.D."/>
            <person name="Konstantinidis K.T."/>
            <person name="Eloe-Fadrosh E.A."/>
            <person name="Kyrpides N.C."/>
            <person name="Woyke T."/>
        </authorList>
    </citation>
    <scope>NUCLEOTIDE SEQUENCE</scope>
    <source>
        <strain evidence="2">GVMAG-M-3300027734-16</strain>
    </source>
</reference>
<organism evidence="2">
    <name type="scientific">viral metagenome</name>
    <dbReference type="NCBI Taxonomy" id="1070528"/>
    <lineage>
        <taxon>unclassified sequences</taxon>
        <taxon>metagenomes</taxon>
        <taxon>organismal metagenomes</taxon>
    </lineage>
</organism>
<proteinExistence type="predicted"/>
<feature type="region of interest" description="Disordered" evidence="1">
    <location>
        <begin position="54"/>
        <end position="103"/>
    </location>
</feature>
<name>A0A6C0JNP4_9ZZZZ</name>
<dbReference type="AlphaFoldDB" id="A0A6C0JNP4"/>
<feature type="compositionally biased region" description="Basic residues" evidence="1">
    <location>
        <begin position="89"/>
        <end position="103"/>
    </location>
</feature>
<dbReference type="EMBL" id="MN740411">
    <property type="protein sequence ID" value="QHU05304.1"/>
    <property type="molecule type" value="Genomic_DNA"/>
</dbReference>